<protein>
    <recommendedName>
        <fullName evidence="4">UBP-type domain-containing protein</fullName>
    </recommendedName>
</protein>
<dbReference type="InterPro" id="IPR013083">
    <property type="entry name" value="Znf_RING/FYVE/PHD"/>
</dbReference>
<feature type="domain" description="UBP-type" evidence="4">
    <location>
        <begin position="109"/>
        <end position="228"/>
    </location>
</feature>
<dbReference type="Gene3D" id="3.30.40.10">
    <property type="entry name" value="Zinc/RING finger domain, C3HC4 (zinc finger)"/>
    <property type="match status" value="1"/>
</dbReference>
<gene>
    <name evidence="5" type="ORF">CTEN210_13260</name>
</gene>
<dbReference type="GO" id="GO:0016567">
    <property type="term" value="P:protein ubiquitination"/>
    <property type="evidence" value="ECO:0007669"/>
    <property type="project" value="TreeGrafter"/>
</dbReference>
<keyword evidence="2" id="KW-0175">Coiled coil</keyword>
<comment type="caution">
    <text evidence="5">The sequence shown here is derived from an EMBL/GenBank/DDBJ whole genome shotgun (WGS) entry which is preliminary data.</text>
</comment>
<evidence type="ECO:0000256" key="3">
    <source>
        <dbReference type="SAM" id="MobiDB-lite"/>
    </source>
</evidence>
<name>A0AAD3D301_9STRA</name>
<feature type="region of interest" description="Disordered" evidence="3">
    <location>
        <begin position="402"/>
        <end position="428"/>
    </location>
</feature>
<evidence type="ECO:0000256" key="2">
    <source>
        <dbReference type="SAM" id="Coils"/>
    </source>
</evidence>
<dbReference type="EMBL" id="BLLK01000056">
    <property type="protein sequence ID" value="GFH56784.1"/>
    <property type="molecule type" value="Genomic_DNA"/>
</dbReference>
<accession>A0AAD3D301</accession>
<dbReference type="GO" id="GO:0061630">
    <property type="term" value="F:ubiquitin protein ligase activity"/>
    <property type="evidence" value="ECO:0007669"/>
    <property type="project" value="TreeGrafter"/>
</dbReference>
<dbReference type="SUPFAM" id="SSF57850">
    <property type="entry name" value="RING/U-box"/>
    <property type="match status" value="1"/>
</dbReference>
<dbReference type="GO" id="GO:0007265">
    <property type="term" value="P:Ras protein signal transduction"/>
    <property type="evidence" value="ECO:0007669"/>
    <property type="project" value="TreeGrafter"/>
</dbReference>
<dbReference type="PANTHER" id="PTHR24007:SF7">
    <property type="entry name" value="BRCA1-ASSOCIATED PROTEIN"/>
    <property type="match status" value="1"/>
</dbReference>
<organism evidence="5 6">
    <name type="scientific">Chaetoceros tenuissimus</name>
    <dbReference type="NCBI Taxonomy" id="426638"/>
    <lineage>
        <taxon>Eukaryota</taxon>
        <taxon>Sar</taxon>
        <taxon>Stramenopiles</taxon>
        <taxon>Ochrophyta</taxon>
        <taxon>Bacillariophyta</taxon>
        <taxon>Coscinodiscophyceae</taxon>
        <taxon>Chaetocerotophycidae</taxon>
        <taxon>Chaetocerotales</taxon>
        <taxon>Chaetocerotaceae</taxon>
        <taxon>Chaetoceros</taxon>
    </lineage>
</organism>
<dbReference type="GO" id="GO:0008270">
    <property type="term" value="F:zinc ion binding"/>
    <property type="evidence" value="ECO:0007669"/>
    <property type="project" value="UniProtKB-KW"/>
</dbReference>
<dbReference type="PROSITE" id="PS50271">
    <property type="entry name" value="ZF_UBP"/>
    <property type="match status" value="1"/>
</dbReference>
<dbReference type="PANTHER" id="PTHR24007">
    <property type="entry name" value="BRCA1-ASSOCIATED PROTEIN"/>
    <property type="match status" value="1"/>
</dbReference>
<keyword evidence="1" id="KW-0863">Zinc-finger</keyword>
<dbReference type="InterPro" id="IPR001607">
    <property type="entry name" value="Znf_UBP"/>
</dbReference>
<dbReference type="GO" id="GO:0005737">
    <property type="term" value="C:cytoplasm"/>
    <property type="evidence" value="ECO:0007669"/>
    <property type="project" value="TreeGrafter"/>
</dbReference>
<evidence type="ECO:0000313" key="5">
    <source>
        <dbReference type="EMBL" id="GFH56784.1"/>
    </source>
</evidence>
<keyword evidence="6" id="KW-1185">Reference proteome</keyword>
<feature type="coiled-coil region" evidence="2">
    <location>
        <begin position="297"/>
        <end position="377"/>
    </location>
</feature>
<evidence type="ECO:0000259" key="4">
    <source>
        <dbReference type="PROSITE" id="PS50271"/>
    </source>
</evidence>
<sequence length="428" mass="48439">MLVLKLAIDEQECTEETIASFIKCIHGDAMASAPSCVIQILPLTDLHVVNGSIASSSTTIQIPTCPVCRYRIRPEFLGLPNVHSDDMCAHEPSDTCCRNMPYLEPWILNSCKACQLLQKRLELSGAQPFIKRGVSRDRNKEYETTLEKKLQCYMCGMMETLWMCLTCGLVGCGRYSCGHAEKHYLEIRHPFSLELATQRIWDYETSSFIQRDDLLSCPFMQQILGAVNRAAYHGAAICDEDVLEMVGVPPKKTVMIGEQYEALLQSALEDQALHYEGEISHLQADLASQSVNVGQISEEDMKEIESLEKTIEELRANVDEMSRKYVEAQKEEAEHRTKANALLKEQALSKQVLDKLREDFQKEKEVGSQLLEDMEQQISDICANIRIRNQIANDKDLREADIFGTSSVPKPKQSSKSRKKAIQRAKRK</sequence>
<dbReference type="Pfam" id="PF02148">
    <property type="entry name" value="zf-UBP"/>
    <property type="match status" value="1"/>
</dbReference>
<keyword evidence="1" id="KW-0479">Metal-binding</keyword>
<dbReference type="SMART" id="SM00290">
    <property type="entry name" value="ZnF_UBP"/>
    <property type="match status" value="1"/>
</dbReference>
<evidence type="ECO:0000256" key="1">
    <source>
        <dbReference type="PROSITE-ProRule" id="PRU00502"/>
    </source>
</evidence>
<dbReference type="AlphaFoldDB" id="A0AAD3D301"/>
<dbReference type="Proteomes" id="UP001054902">
    <property type="component" value="Unassembled WGS sequence"/>
</dbReference>
<proteinExistence type="predicted"/>
<reference evidence="5 6" key="1">
    <citation type="journal article" date="2021" name="Sci. Rep.">
        <title>The genome of the diatom Chaetoceros tenuissimus carries an ancient integrated fragment of an extant virus.</title>
        <authorList>
            <person name="Hongo Y."/>
            <person name="Kimura K."/>
            <person name="Takaki Y."/>
            <person name="Yoshida Y."/>
            <person name="Baba S."/>
            <person name="Kobayashi G."/>
            <person name="Nagasaki K."/>
            <person name="Hano T."/>
            <person name="Tomaru Y."/>
        </authorList>
    </citation>
    <scope>NUCLEOTIDE SEQUENCE [LARGE SCALE GENOMIC DNA]</scope>
    <source>
        <strain evidence="5 6">NIES-3715</strain>
    </source>
</reference>
<keyword evidence="1" id="KW-0862">Zinc</keyword>
<evidence type="ECO:0000313" key="6">
    <source>
        <dbReference type="Proteomes" id="UP001054902"/>
    </source>
</evidence>
<feature type="compositionally biased region" description="Basic residues" evidence="3">
    <location>
        <begin position="413"/>
        <end position="428"/>
    </location>
</feature>